<name>Q84KR9_CRAPL</name>
<keyword evidence="1" id="KW-0472">Membrane</keyword>
<reference evidence="2" key="1">
    <citation type="journal article" date="1997" name="EMBO J.">
        <title>High level transcription of a member of a repeated gene family confers dehydration tolerance to callus tissue of Craterostigma plantagineum.</title>
        <authorList>
            <person name="Furini A."/>
            <person name="Koncz C."/>
            <person name="Salamini F."/>
            <person name="Bartels D."/>
        </authorList>
    </citation>
    <scope>NUCLEOTIDE SEQUENCE</scope>
</reference>
<dbReference type="AlphaFoldDB" id="Q84KR9"/>
<keyword evidence="1" id="KW-1133">Transmembrane helix</keyword>
<accession>Q84KR9</accession>
<protein>
    <submittedName>
        <fullName evidence="2">Uncharacterized protein</fullName>
    </submittedName>
</protein>
<dbReference type="EMBL" id="Y11822">
    <property type="protein sequence ID" value="CAD67611.1"/>
    <property type="molecule type" value="mRNA"/>
</dbReference>
<proteinExistence type="evidence at transcript level"/>
<sequence length="22" mass="2447">MEAGGALSSLVFFIAFCFYIFI</sequence>
<evidence type="ECO:0000313" key="2">
    <source>
        <dbReference type="EMBL" id="CAD67611.1"/>
    </source>
</evidence>
<feature type="transmembrane region" description="Helical" evidence="1">
    <location>
        <begin position="6"/>
        <end position="21"/>
    </location>
</feature>
<reference evidence="2" key="2">
    <citation type="submission" date="1997-03" db="EMBL/GenBank/DDBJ databases">
        <authorList>
            <person name="Chandler J.W."/>
        </authorList>
    </citation>
    <scope>NUCLEOTIDE SEQUENCE</scope>
</reference>
<evidence type="ECO:0000256" key="1">
    <source>
        <dbReference type="SAM" id="Phobius"/>
    </source>
</evidence>
<keyword evidence="1" id="KW-0812">Transmembrane</keyword>
<organism evidence="2">
    <name type="scientific">Craterostigma plantagineum</name>
    <name type="common">Blue gem</name>
    <name type="synonym">Torenia plantagineum</name>
    <dbReference type="NCBI Taxonomy" id="4153"/>
    <lineage>
        <taxon>Eukaryota</taxon>
        <taxon>Viridiplantae</taxon>
        <taxon>Streptophyta</taxon>
        <taxon>Embryophyta</taxon>
        <taxon>Tracheophyta</taxon>
        <taxon>Spermatophyta</taxon>
        <taxon>Magnoliopsida</taxon>
        <taxon>eudicotyledons</taxon>
        <taxon>Gunneridae</taxon>
        <taxon>Pentapetalae</taxon>
        <taxon>asterids</taxon>
        <taxon>lamiids</taxon>
        <taxon>Lamiales</taxon>
        <taxon>Linderniaceae</taxon>
        <taxon>Craterostigma</taxon>
    </lineage>
</organism>